<dbReference type="AlphaFoldDB" id="A0A2H0B333"/>
<feature type="domain" description="LysM" evidence="2">
    <location>
        <begin position="140"/>
        <end position="189"/>
    </location>
</feature>
<dbReference type="SUPFAM" id="SSF54106">
    <property type="entry name" value="LysM domain"/>
    <property type="match status" value="2"/>
</dbReference>
<reference evidence="3 4" key="1">
    <citation type="submission" date="2017-09" db="EMBL/GenBank/DDBJ databases">
        <title>Depth-based differentiation of microbial function through sediment-hosted aquifers and enrichment of novel symbionts in the deep terrestrial subsurface.</title>
        <authorList>
            <person name="Probst A.J."/>
            <person name="Ladd B."/>
            <person name="Jarett J.K."/>
            <person name="Geller-Mcgrath D.E."/>
            <person name="Sieber C.M."/>
            <person name="Emerson J.B."/>
            <person name="Anantharaman K."/>
            <person name="Thomas B.C."/>
            <person name="Malmstrom R."/>
            <person name="Stieglmeier M."/>
            <person name="Klingl A."/>
            <person name="Woyke T."/>
            <person name="Ryan C.M."/>
            <person name="Banfield J.F."/>
        </authorList>
    </citation>
    <scope>NUCLEOTIDE SEQUENCE [LARGE SCALE GENOMIC DNA]</scope>
    <source>
        <strain evidence="3">CG23_combo_of_CG06-09_8_20_14_all_47_9</strain>
    </source>
</reference>
<keyword evidence="1" id="KW-1133">Transmembrane helix</keyword>
<sequence>MNLNLWLKNLLKKLRLNEAAISTFLGGLVVVVVSVLVYNYFSGVNQPATETAQTETAVTLVEENGEMVPENLPAKHAVAAGEDLWHISQKYYESGYNWVDIAKENNLANANIISVDQELTIPRVGVKTPAEPEAASIGTDEYLVQKGDFLWKIALKAYGDGYQWTKIWEANQELIPNPNVIEAGTLLKLPR</sequence>
<evidence type="ECO:0000259" key="2">
    <source>
        <dbReference type="PROSITE" id="PS51782"/>
    </source>
</evidence>
<evidence type="ECO:0000313" key="3">
    <source>
        <dbReference type="EMBL" id="PIP52073.1"/>
    </source>
</evidence>
<dbReference type="InterPro" id="IPR052196">
    <property type="entry name" value="Bact_Kbp"/>
</dbReference>
<dbReference type="Proteomes" id="UP000231081">
    <property type="component" value="Unassembled WGS sequence"/>
</dbReference>
<gene>
    <name evidence="3" type="ORF">COX09_03600</name>
</gene>
<dbReference type="SMART" id="SM00257">
    <property type="entry name" value="LysM"/>
    <property type="match status" value="2"/>
</dbReference>
<feature type="domain" description="LysM" evidence="2">
    <location>
        <begin position="74"/>
        <end position="121"/>
    </location>
</feature>
<keyword evidence="1" id="KW-0812">Transmembrane</keyword>
<name>A0A2H0B333_9BACT</name>
<keyword evidence="1" id="KW-0472">Membrane</keyword>
<proteinExistence type="predicted"/>
<protein>
    <recommendedName>
        <fullName evidence="2">LysM domain-containing protein</fullName>
    </recommendedName>
</protein>
<dbReference type="EMBL" id="PCSQ01000093">
    <property type="protein sequence ID" value="PIP52073.1"/>
    <property type="molecule type" value="Genomic_DNA"/>
</dbReference>
<dbReference type="PROSITE" id="PS51782">
    <property type="entry name" value="LYSM"/>
    <property type="match status" value="2"/>
</dbReference>
<dbReference type="CDD" id="cd00118">
    <property type="entry name" value="LysM"/>
    <property type="match status" value="1"/>
</dbReference>
<dbReference type="PANTHER" id="PTHR34700:SF4">
    <property type="entry name" value="PHAGE-LIKE ELEMENT PBSX PROTEIN XKDP"/>
    <property type="match status" value="1"/>
</dbReference>
<feature type="transmembrane region" description="Helical" evidence="1">
    <location>
        <begin position="21"/>
        <end position="41"/>
    </location>
</feature>
<dbReference type="Pfam" id="PF01476">
    <property type="entry name" value="LysM"/>
    <property type="match status" value="2"/>
</dbReference>
<dbReference type="Gene3D" id="3.10.350.10">
    <property type="entry name" value="LysM domain"/>
    <property type="match status" value="2"/>
</dbReference>
<evidence type="ECO:0000313" key="4">
    <source>
        <dbReference type="Proteomes" id="UP000231081"/>
    </source>
</evidence>
<dbReference type="InterPro" id="IPR018392">
    <property type="entry name" value="LysM"/>
</dbReference>
<organism evidence="3 4">
    <name type="scientific">Candidatus Beckwithbacteria bacterium CG23_combo_of_CG06-09_8_20_14_all_47_9</name>
    <dbReference type="NCBI Taxonomy" id="1974498"/>
    <lineage>
        <taxon>Bacteria</taxon>
        <taxon>Candidatus Beckwithiibacteriota</taxon>
    </lineage>
</organism>
<evidence type="ECO:0000256" key="1">
    <source>
        <dbReference type="SAM" id="Phobius"/>
    </source>
</evidence>
<comment type="caution">
    <text evidence="3">The sequence shown here is derived from an EMBL/GenBank/DDBJ whole genome shotgun (WGS) entry which is preliminary data.</text>
</comment>
<accession>A0A2H0B333</accession>
<dbReference type="PANTHER" id="PTHR34700">
    <property type="entry name" value="POTASSIUM BINDING PROTEIN KBP"/>
    <property type="match status" value="1"/>
</dbReference>
<dbReference type="InterPro" id="IPR036779">
    <property type="entry name" value="LysM_dom_sf"/>
</dbReference>